<protein>
    <submittedName>
        <fullName evidence="3">Uncharacterized protein</fullName>
    </submittedName>
</protein>
<name>A0A813JN87_POLGL</name>
<comment type="caution">
    <text evidence="3">The sequence shown here is derived from an EMBL/GenBank/DDBJ whole genome shotgun (WGS) entry which is preliminary data.</text>
</comment>
<gene>
    <name evidence="3" type="ORF">PGLA2088_LOCUS22101</name>
</gene>
<feature type="transmembrane region" description="Helical" evidence="1">
    <location>
        <begin position="453"/>
        <end position="472"/>
    </location>
</feature>
<feature type="transmembrane region" description="Helical" evidence="1">
    <location>
        <begin position="291"/>
        <end position="313"/>
    </location>
</feature>
<evidence type="ECO:0000313" key="4">
    <source>
        <dbReference type="Proteomes" id="UP000626109"/>
    </source>
</evidence>
<keyword evidence="1" id="KW-0812">Transmembrane</keyword>
<evidence type="ECO:0000256" key="2">
    <source>
        <dbReference type="SAM" id="SignalP"/>
    </source>
</evidence>
<accession>A0A813JN87</accession>
<keyword evidence="2" id="KW-0732">Signal</keyword>
<feature type="transmembrane region" description="Helical" evidence="1">
    <location>
        <begin position="565"/>
        <end position="587"/>
    </location>
</feature>
<sequence>MCVFCVAMSVNGLLLALLSVRAHGDVSCWSSSQYSFESCCDQSLGPSGDASCWDNDFTFEACCSQEAHCDYIASRNLLQFTVSMERDFSPRIRPGLCHAIGFNVASVSAHISVKGTSVQSNYLECLPRECQTADAMLAAARTKLRVRQTRLTPDVFEIQSVHIISEQLKESRDVHFNWGQFAGAAFVALPLAWLSGGESALEELLFPRSNGIFLASVVRVLLTSYSVFGHTLLFIEWDPNPVMFMQHAMGQPWWTRAAINVSIVNVGFAILAAYLAAAGRRAGFSHLVSRACVNWAQIASYSIVLNYLLAFVLPEMDEWSTSVGSPTGNAHINFMERNDGLAGSLRKESRWLTKGLQLESYSGSVWRVLFMLQTACCALTILRRRFPRPGLLVSVLLAAMAVVYEDQGHLESCFRGGEALFIPALVAYAHQAVWECLSEYVNNNNKNKNNCQYGHCLLLAHMAAAAALVAGSWISKPLAAMASLLWLILQAGASIEKACQKRYSGDDFPGGDGLKQIDSAPALVSMWRSADRLCMGVNMVHTFVVVLVQASVLQHAPLPGIPFVMLEQSVCCLLLSFCVACPCFVFIQGPVKAIAQSLCDAVFRIASAHSAPATSGKLVAM</sequence>
<feature type="transmembrane region" description="Helical" evidence="1">
    <location>
        <begin position="478"/>
        <end position="495"/>
    </location>
</feature>
<keyword evidence="1" id="KW-0472">Membrane</keyword>
<feature type="transmembrane region" description="Helical" evidence="1">
    <location>
        <begin position="364"/>
        <end position="382"/>
    </location>
</feature>
<dbReference type="AlphaFoldDB" id="A0A813JN87"/>
<proteinExistence type="predicted"/>
<dbReference type="EMBL" id="CAJNNW010025892">
    <property type="protein sequence ID" value="CAE8680771.1"/>
    <property type="molecule type" value="Genomic_DNA"/>
</dbReference>
<organism evidence="3 4">
    <name type="scientific">Polarella glacialis</name>
    <name type="common">Dinoflagellate</name>
    <dbReference type="NCBI Taxonomy" id="89957"/>
    <lineage>
        <taxon>Eukaryota</taxon>
        <taxon>Sar</taxon>
        <taxon>Alveolata</taxon>
        <taxon>Dinophyceae</taxon>
        <taxon>Suessiales</taxon>
        <taxon>Suessiaceae</taxon>
        <taxon>Polarella</taxon>
    </lineage>
</organism>
<feature type="chain" id="PRO_5032418026" evidence="2">
    <location>
        <begin position="25"/>
        <end position="621"/>
    </location>
</feature>
<feature type="transmembrane region" description="Helical" evidence="1">
    <location>
        <begin position="257"/>
        <end position="279"/>
    </location>
</feature>
<feature type="transmembrane region" description="Helical" evidence="1">
    <location>
        <begin position="217"/>
        <end position="237"/>
    </location>
</feature>
<reference evidence="3" key="1">
    <citation type="submission" date="2021-02" db="EMBL/GenBank/DDBJ databases">
        <authorList>
            <person name="Dougan E. K."/>
            <person name="Rhodes N."/>
            <person name="Thang M."/>
            <person name="Chan C."/>
        </authorList>
    </citation>
    <scope>NUCLEOTIDE SEQUENCE</scope>
</reference>
<keyword evidence="1" id="KW-1133">Transmembrane helix</keyword>
<feature type="signal peptide" evidence="2">
    <location>
        <begin position="1"/>
        <end position="24"/>
    </location>
</feature>
<evidence type="ECO:0000256" key="1">
    <source>
        <dbReference type="SAM" id="Phobius"/>
    </source>
</evidence>
<evidence type="ECO:0000313" key="3">
    <source>
        <dbReference type="EMBL" id="CAE8680771.1"/>
    </source>
</evidence>
<dbReference type="Proteomes" id="UP000626109">
    <property type="component" value="Unassembled WGS sequence"/>
</dbReference>
<feature type="transmembrane region" description="Helical" evidence="1">
    <location>
        <begin position="533"/>
        <end position="553"/>
    </location>
</feature>